<evidence type="ECO:0000313" key="6">
    <source>
        <dbReference type="EMBL" id="KAA0189695.1"/>
    </source>
</evidence>
<comment type="caution">
    <text evidence="6">The sequence shown here is derived from an EMBL/GenBank/DDBJ whole genome shotgun (WGS) entry which is preliminary data.</text>
</comment>
<evidence type="ECO:0000256" key="4">
    <source>
        <dbReference type="ARBA" id="ARBA00023136"/>
    </source>
</evidence>
<dbReference type="InterPro" id="IPR018499">
    <property type="entry name" value="Tetraspanin/Peripherin"/>
</dbReference>
<keyword evidence="3 5" id="KW-1133">Transmembrane helix</keyword>
<evidence type="ECO:0000256" key="3">
    <source>
        <dbReference type="ARBA" id="ARBA00022989"/>
    </source>
</evidence>
<dbReference type="Pfam" id="PF00335">
    <property type="entry name" value="Tetraspanin"/>
    <property type="match status" value="1"/>
</dbReference>
<dbReference type="GO" id="GO:0005886">
    <property type="term" value="C:plasma membrane"/>
    <property type="evidence" value="ECO:0007669"/>
    <property type="project" value="TreeGrafter"/>
</dbReference>
<evidence type="ECO:0000256" key="5">
    <source>
        <dbReference type="SAM" id="Phobius"/>
    </source>
</evidence>
<feature type="transmembrane region" description="Helical" evidence="5">
    <location>
        <begin position="20"/>
        <end position="44"/>
    </location>
</feature>
<keyword evidence="7" id="KW-1185">Reference proteome</keyword>
<dbReference type="SUPFAM" id="SSF48652">
    <property type="entry name" value="Tetraspanin"/>
    <property type="match status" value="1"/>
</dbReference>
<dbReference type="EMBL" id="LUCM01007572">
    <property type="protein sequence ID" value="KAA0189695.1"/>
    <property type="molecule type" value="Genomic_DNA"/>
</dbReference>
<feature type="transmembrane region" description="Helical" evidence="5">
    <location>
        <begin position="65"/>
        <end position="87"/>
    </location>
</feature>
<evidence type="ECO:0000313" key="7">
    <source>
        <dbReference type="Proteomes" id="UP000728185"/>
    </source>
</evidence>
<organism evidence="6 7">
    <name type="scientific">Fasciolopsis buskii</name>
    <dbReference type="NCBI Taxonomy" id="27845"/>
    <lineage>
        <taxon>Eukaryota</taxon>
        <taxon>Metazoa</taxon>
        <taxon>Spiralia</taxon>
        <taxon>Lophotrochozoa</taxon>
        <taxon>Platyhelminthes</taxon>
        <taxon>Trematoda</taxon>
        <taxon>Digenea</taxon>
        <taxon>Plagiorchiida</taxon>
        <taxon>Echinostomata</taxon>
        <taxon>Echinostomatoidea</taxon>
        <taxon>Fasciolidae</taxon>
        <taxon>Fasciolopsis</taxon>
    </lineage>
</organism>
<dbReference type="PANTHER" id="PTHR19282:SF534">
    <property type="entry name" value="TETRASPANIN FAMILY-RELATED"/>
    <property type="match status" value="1"/>
</dbReference>
<keyword evidence="4 5" id="KW-0472">Membrane</keyword>
<accession>A0A8E0RW91</accession>
<dbReference type="InterPro" id="IPR008952">
    <property type="entry name" value="Tetraspanin_EC2_sf"/>
</dbReference>
<evidence type="ECO:0000256" key="1">
    <source>
        <dbReference type="ARBA" id="ARBA00004141"/>
    </source>
</evidence>
<name>A0A8E0RW91_9TREM</name>
<dbReference type="PROSITE" id="PS51257">
    <property type="entry name" value="PROKAR_LIPOPROTEIN"/>
    <property type="match status" value="1"/>
</dbReference>
<evidence type="ECO:0000256" key="2">
    <source>
        <dbReference type="ARBA" id="ARBA00022692"/>
    </source>
</evidence>
<comment type="subcellular location">
    <subcellularLocation>
        <location evidence="1">Membrane</location>
        <topology evidence="1">Multi-pass membrane protein</topology>
    </subcellularLocation>
</comment>
<reference evidence="6" key="1">
    <citation type="submission" date="2019-05" db="EMBL/GenBank/DDBJ databases">
        <title>Annotation for the trematode Fasciolopsis buski.</title>
        <authorList>
            <person name="Choi Y.-J."/>
        </authorList>
    </citation>
    <scope>NUCLEOTIDE SEQUENCE</scope>
    <source>
        <strain evidence="6">HT</strain>
        <tissue evidence="6">Whole worm</tissue>
    </source>
</reference>
<protein>
    <recommendedName>
        <fullName evidence="8">Tetraspanin</fullName>
    </recommendedName>
</protein>
<sequence>MAVRKVPVQSAFGISLKYGLLVHHSLFLIIACVFLGFGSWLLLWTDGYAQWGIITQTYYYASGRVLLMLASLLSIFAFTFGCCALNSELPSLILTQISVIFVLLGIFLGTTVCGFQTVVELRRTLPHRFAVAVTKYYGINLDRPRNQELTNAIDSIQIYFECCGVAGTRDSNGSWFMYRSKSSWYYLSRKTNSIEAPPYVPDSCCVFRSQDKSFTSYEESRTSYDTIVDRTACVGEKSASVSGTTAPSSPNPAKVDNSNKYIHEKGCITMAYVSYKYYALLVAGLGLVGVVFCIIGLILNCLLLWCIEYEQCIRLLNEQEPTYTRSLTDFHSINKETKSSVIALTKISPDQSQYAYQTRL</sequence>
<proteinExistence type="predicted"/>
<dbReference type="Proteomes" id="UP000728185">
    <property type="component" value="Unassembled WGS sequence"/>
</dbReference>
<evidence type="ECO:0008006" key="8">
    <source>
        <dbReference type="Google" id="ProtNLM"/>
    </source>
</evidence>
<dbReference type="PANTHER" id="PTHR19282">
    <property type="entry name" value="TETRASPANIN"/>
    <property type="match status" value="1"/>
</dbReference>
<feature type="transmembrane region" description="Helical" evidence="5">
    <location>
        <begin position="93"/>
        <end position="119"/>
    </location>
</feature>
<keyword evidence="2 5" id="KW-0812">Transmembrane</keyword>
<dbReference type="AlphaFoldDB" id="A0A8E0RW91"/>
<gene>
    <name evidence="6" type="ORF">FBUS_03784</name>
</gene>
<feature type="transmembrane region" description="Helical" evidence="5">
    <location>
        <begin position="278"/>
        <end position="305"/>
    </location>
</feature>
<dbReference type="OrthoDB" id="438211at2759"/>
<dbReference type="Gene3D" id="1.10.1450.10">
    <property type="entry name" value="Tetraspanin"/>
    <property type="match status" value="1"/>
</dbReference>